<sequence length="350" mass="40125">MKYHERMSSKDRVEKLYKGEELDRVPFFSNSTIYAGVLGRLKSEEFYLNQERSYEVQRLTLDLHNCDGNPAFDFPGYAGLFFGGEIKFKDNPHFGLPILKPFVKSLDDIDKLVMPNLNKNPHLKERINFLKILDKNGVSISITMGSPLEIAGNICDTRLLLKLFSKNTDKLHLLLKYATNYLKQLGDITIEMFGVDKCSCSANFPIDSLISPKLFEMYSLPYFYEIYEYFKKKGVKSYSLHLCGNHNKKLNYFKEMNLPEKTFISLDEKIDLEFADSILGDKYILGGNVSTSILMSGSPSEVYNASRNIITKNKFRDGGFVLMPSCTLPPYTPPLNVFAMYRACEDFGRY</sequence>
<protein>
    <submittedName>
        <fullName evidence="2">Methylcobalamin:coenzyme M methyltransferase</fullName>
    </submittedName>
</protein>
<comment type="caution">
    <text evidence="2">The sequence shown here is derived from an EMBL/GenBank/DDBJ whole genome shotgun (WGS) entry which is preliminary data.</text>
</comment>
<proteinExistence type="predicted"/>
<dbReference type="PANTHER" id="PTHR47099:SF1">
    <property type="entry name" value="METHYLCOBAMIDE:COM METHYLTRANSFERASE MTBA"/>
    <property type="match status" value="1"/>
</dbReference>
<dbReference type="RefSeq" id="WP_075725683.1">
    <property type="nucleotide sequence ID" value="NZ_LTDM01000011.1"/>
</dbReference>
<organism evidence="2 3">
    <name type="scientific">Tissierella creatinophila DSM 6911</name>
    <dbReference type="NCBI Taxonomy" id="1123403"/>
    <lineage>
        <taxon>Bacteria</taxon>
        <taxon>Bacillati</taxon>
        <taxon>Bacillota</taxon>
        <taxon>Tissierellia</taxon>
        <taxon>Tissierellales</taxon>
        <taxon>Tissierellaceae</taxon>
        <taxon>Tissierella</taxon>
    </lineage>
</organism>
<gene>
    <name evidence="2" type="ORF">TICRE_09620</name>
</gene>
<dbReference type="Gene3D" id="3.20.20.210">
    <property type="match status" value="1"/>
</dbReference>
<dbReference type="Proteomes" id="UP000186112">
    <property type="component" value="Unassembled WGS sequence"/>
</dbReference>
<dbReference type="AlphaFoldDB" id="A0A1U7M7J9"/>
<evidence type="ECO:0000313" key="3">
    <source>
        <dbReference type="Proteomes" id="UP000186112"/>
    </source>
</evidence>
<dbReference type="InterPro" id="IPR052024">
    <property type="entry name" value="Methanogen_methyltrans"/>
</dbReference>
<dbReference type="GO" id="GO:0004853">
    <property type="term" value="F:uroporphyrinogen decarboxylase activity"/>
    <property type="evidence" value="ECO:0007669"/>
    <property type="project" value="InterPro"/>
</dbReference>
<dbReference type="InterPro" id="IPR000257">
    <property type="entry name" value="Uroporphyrinogen_deCOase"/>
</dbReference>
<dbReference type="Pfam" id="PF01208">
    <property type="entry name" value="URO-D"/>
    <property type="match status" value="1"/>
</dbReference>
<feature type="domain" description="Uroporphyrinogen decarboxylase (URO-D)" evidence="1">
    <location>
        <begin position="9"/>
        <end position="346"/>
    </location>
</feature>
<keyword evidence="3" id="KW-1185">Reference proteome</keyword>
<evidence type="ECO:0000313" key="2">
    <source>
        <dbReference type="EMBL" id="OLS03261.1"/>
    </source>
</evidence>
<dbReference type="InterPro" id="IPR038071">
    <property type="entry name" value="UROD/MetE-like_sf"/>
</dbReference>
<keyword evidence="2" id="KW-0808">Transferase</keyword>
<reference evidence="2 3" key="1">
    <citation type="submission" date="2016-02" db="EMBL/GenBank/DDBJ databases">
        <title>Genome sequence of Tissierella creatinophila DSM 6911.</title>
        <authorList>
            <person name="Poehlein A."/>
            <person name="Daniel R."/>
        </authorList>
    </citation>
    <scope>NUCLEOTIDE SEQUENCE [LARGE SCALE GENOMIC DNA]</scope>
    <source>
        <strain evidence="2 3">DSM 6911</strain>
    </source>
</reference>
<keyword evidence="2" id="KW-0489">Methyltransferase</keyword>
<dbReference type="PANTHER" id="PTHR47099">
    <property type="entry name" value="METHYLCOBAMIDE:COM METHYLTRANSFERASE MTBA"/>
    <property type="match status" value="1"/>
</dbReference>
<dbReference type="GO" id="GO:0006779">
    <property type="term" value="P:porphyrin-containing compound biosynthetic process"/>
    <property type="evidence" value="ECO:0007669"/>
    <property type="project" value="InterPro"/>
</dbReference>
<dbReference type="GO" id="GO:0032259">
    <property type="term" value="P:methylation"/>
    <property type="evidence" value="ECO:0007669"/>
    <property type="project" value="UniProtKB-KW"/>
</dbReference>
<name>A0A1U7M7J9_TISCR</name>
<evidence type="ECO:0000259" key="1">
    <source>
        <dbReference type="Pfam" id="PF01208"/>
    </source>
</evidence>
<dbReference type="EMBL" id="LTDM01000011">
    <property type="protein sequence ID" value="OLS03261.1"/>
    <property type="molecule type" value="Genomic_DNA"/>
</dbReference>
<dbReference type="SUPFAM" id="SSF51726">
    <property type="entry name" value="UROD/MetE-like"/>
    <property type="match status" value="1"/>
</dbReference>
<dbReference type="GO" id="GO:0008168">
    <property type="term" value="F:methyltransferase activity"/>
    <property type="evidence" value="ECO:0007669"/>
    <property type="project" value="UniProtKB-KW"/>
</dbReference>
<dbReference type="OrthoDB" id="9771599at2"/>
<accession>A0A1U7M7J9</accession>